<dbReference type="OrthoDB" id="378917at2759"/>
<dbReference type="GO" id="GO:0016020">
    <property type="term" value="C:membrane"/>
    <property type="evidence" value="ECO:0007669"/>
    <property type="project" value="InterPro"/>
</dbReference>
<feature type="region of interest" description="Disordered" evidence="1">
    <location>
        <begin position="2074"/>
        <end position="2140"/>
    </location>
</feature>
<feature type="region of interest" description="Disordered" evidence="1">
    <location>
        <begin position="1165"/>
        <end position="1276"/>
    </location>
</feature>
<reference evidence="8 9" key="2">
    <citation type="submission" date="2013-02" db="EMBL/GenBank/DDBJ databases">
        <title>The Genome Sequence of Plasmodium falciparum Tanzania (2000708).</title>
        <authorList>
            <consortium name="The Broad Institute Genome Sequencing Platform"/>
            <consortium name="The Broad Institute Genome Sequencing Center for Infectious Disease"/>
            <person name="Neafsey D."/>
            <person name="Cheeseman I."/>
            <person name="Volkman S."/>
            <person name="Adams J."/>
            <person name="Walker B."/>
            <person name="Young S.K."/>
            <person name="Zeng Q."/>
            <person name="Gargeya S."/>
            <person name="Fitzgerald M."/>
            <person name="Haas B."/>
            <person name="Abouelleil A."/>
            <person name="Alvarado L."/>
            <person name="Arachchi H.M."/>
            <person name="Berlin A.M."/>
            <person name="Chapman S.B."/>
            <person name="Dewar J."/>
            <person name="Goldberg J."/>
            <person name="Griggs A."/>
            <person name="Gujja S."/>
            <person name="Hansen M."/>
            <person name="Howarth C."/>
            <person name="Imamovic A."/>
            <person name="Larimer J."/>
            <person name="McCowan C."/>
            <person name="Murphy C."/>
            <person name="Neiman D."/>
            <person name="Pearson M."/>
            <person name="Priest M."/>
            <person name="Roberts A."/>
            <person name="Saif S."/>
            <person name="Shea T."/>
            <person name="Sisk P."/>
            <person name="Sykes S."/>
            <person name="Wortman J."/>
            <person name="Nusbaum C."/>
            <person name="Birren B."/>
        </authorList>
    </citation>
    <scope>NUCLEOTIDE SEQUENCE [LARGE SCALE GENOMIC DNA]</scope>
    <source>
        <strain evidence="9">Tanzania (2000708)</strain>
    </source>
</reference>
<accession>A0A024VXY4</accession>
<feature type="region of interest" description="Disordered" evidence="1">
    <location>
        <begin position="1121"/>
        <end position="1142"/>
    </location>
</feature>
<dbReference type="EMBL" id="KI927101">
    <property type="protein sequence ID" value="ETW32766.1"/>
    <property type="molecule type" value="Genomic_DNA"/>
</dbReference>
<dbReference type="Gene3D" id="1.20.1310.20">
    <property type="entry name" value="Duffy-antigen binding domain"/>
    <property type="match status" value="3"/>
</dbReference>
<feature type="domain" description="Duffy-antigen binding" evidence="4">
    <location>
        <begin position="117"/>
        <end position="229"/>
    </location>
</feature>
<feature type="region of interest" description="Disordered" evidence="1">
    <location>
        <begin position="741"/>
        <end position="760"/>
    </location>
</feature>
<feature type="region of interest" description="Disordered" evidence="1">
    <location>
        <begin position="2025"/>
        <end position="2048"/>
    </location>
</feature>
<evidence type="ECO:0000259" key="7">
    <source>
        <dbReference type="Pfam" id="PF22672"/>
    </source>
</evidence>
<feature type="domain" description="Duffy-binding-like" evidence="3">
    <location>
        <begin position="559"/>
        <end position="710"/>
    </location>
</feature>
<sequence>MAPVQGGGGGVSSQEEKDKYKDAEDAKHLLDIIGKDVYETVKNEAQTYKQALTGQLSFATLLGVESAGITDTCKLVGDYYNKRVNADNRGERYPCKNLKGITKEERFSNTLGGQCTDKKREDLEKKLKEIFGKIHEGLTNGVKERYQKDGDNYYQLREYWWYANRATIWEALTCDPRHKAEYFRPTCDSGDEQNKSTLAKDKCRCQKKNGEHDTDQVPTYFDYVPQYLRWFEEWAEDFCRLRKRKLENAKEQCRGKNGEDKYCDLNRYDCTQTASGKHDFFEGDDCIGCHFSCAHFVKWIDNQKLEFLKQREKYTKEMQKYTNGESRGTGVSKRKKPAAGKSNYDGYEKKFYEQLKEKDNYETVGEFLGLLNNEKTCTKNTEIKEGGTIHFENVNSRGDDGNNETFSHTTYCQACPWCGAERKSDGGWKAKDDGDCNLVMDYTKYENTEIPILTGDKTKSEIVERYTKFCKNNGGNGAPGTAKDGVGSVRGTASNSDNATTGYCGTNNSDKGPSLCEKWTCYYKKKNENDVRKKDINFCVQGEWKEFKKGQKVKPYNVFFWDWVYHMLHDSVEWRNELGSCINNAKSGQCKNSCKRPCECFAKWVQQKEKEWQLILQHFKKQGGFDKRKHEGLGLTQEIVLELLLEKNLLLKSIKDTHANADDIDRIEKMLKEDAAKHGGAPGTKKKSIIVELLQHEENDANKCKNCQPTKVKNPCYGEKSDKKKYDVLAEKVAKEMQQQTREEMLRRSADKSVKGDKSSLEGDISLAEFKNGGQGSDLIGDNICNISIKHSNDSRGTAGGPCKGKDNDNNGVRMKIGTTWKPWSQIQMSAQDIYMPPRREHMCTSNLEHLNTGNKGLSNSSIASNSLLGDVLLAAKEEAEDIKNKAKGKDAKNGLTKDQATTCRAIRRSFADLGDIIRGRDLWDRDEGEQITQNNLVTIFGKINEKLPKEIRDKYKNPDGKHLELRKDWWEANRETVWDAMTCPTKNGNIQCGATPYDDYIPQRLRWMVEWAEWYCKMQSQLYGQLLQKCGNCKNKIKGQGQSCTSGDSDCTKCTKACEEYKKEIDKWKKQWEQMQIPYVILYYEAQRNSDGMVLVGTYPDYKQVVHFFKKLKETIKSSALNRPKRSTDAITTDPTTPYSSAAGYIHQEARTGLCLEQNEFCEKENGDNSTSGGKENEKYAFKKPPPDYVEACECESRPQQPAGGRARSEDGPQSPAAPGPSPGPGSAGEVEEDEGSEEEEEEEEENEDEEKKAEPVKDNTVEDKVGETATDTSVNVCETVEEALDDMGSLKQACEQKYSGNNSRLGWKCIPTGNTSNEGAATGGPTAPGVKSGSDSSSSGSICIPPRRRKLYVGKLEQWANETLSSGESSPGGEKSPVSGETPPAPTQASTSSRAQNPLLAAFVESAAIETFFLWHKYKMEKKREDIERKEREKGLVVDKSSKPDELDGHLKEGKIDDEFKRQMFYTLGDYRDILFSGDKDEKNGYIDILRGDKEMEQREEKIKGAIQTFFQNGDSQTPSGKPVPQNSDEKRTNWWKDNAKYIWEGMICALTYEHNGAKGTSNALQQNEEVRKAFFGDNNKLTPGPPLTNTGTFESKYNYNTVTFEGGFNGGTTKLEEFVKRPPYFRWLEEWGEEFCRKQKHKLYIIEKDCRGKNGGKVCSGDGFECNEMCPCKDGSFETLKCPSCANSCRSYRKWINKKKEEFDKQDKIYKNEIEHAKLNYHDNGFCKTLKEKYSTLTEFLSSLKGPCCKTNTVDTSINFKNTKETFKHATNCNPCSEFKVNCQNDNCTAGTQNECNGKTAITAKKIEQMRKSTDDVNMLVSDNGATEFDDLSECKDKGIFKGIRKDVWKCGEVCGVHICNLKKKDNIREEGDKKYITMKELLKRWLEYFLEDYNKINKKLKPCINNSDGSKCIKDYDKKFKCIDEWIKLKQQEWEKIKKDYLDKYKSEDSDTSNMVKSFLGQKPFYNEILKAIKPCPNLEAFEKSCGLYGTDNSQNGNNNDLVLCLLTKLKTKIDECKTQHTGDTERTCKEESPSVEDDDEEPYEDLLLQETEEKPDEAKKKMMPKICKDVLPEPQPEPDDKCGKQDEEEKEEEKDKGDQAEEEVSVPKKPEASPPKQPKPPKRSLHPTDDPWEPLKNAMLSSTIMWSIGIGFAAFTYFYLK</sequence>
<dbReference type="InterPro" id="IPR054595">
    <property type="entry name" value="DBL_C"/>
</dbReference>
<dbReference type="InterPro" id="IPR008602">
    <property type="entry name" value="Duffy-antigen-binding"/>
</dbReference>
<dbReference type="Proteomes" id="UP000030708">
    <property type="component" value="Unassembled WGS sequence"/>
</dbReference>
<feature type="compositionally biased region" description="Polar residues" evidence="1">
    <location>
        <begin position="1512"/>
        <end position="1522"/>
    </location>
</feature>
<feature type="compositionally biased region" description="Polar residues" evidence="1">
    <location>
        <begin position="1130"/>
        <end position="1141"/>
    </location>
</feature>
<feature type="transmembrane region" description="Helical" evidence="2">
    <location>
        <begin position="2143"/>
        <end position="2165"/>
    </location>
</feature>
<evidence type="ECO:0000259" key="4">
    <source>
        <dbReference type="Pfam" id="PF05424"/>
    </source>
</evidence>
<feature type="domain" description="Duffy-binding-like" evidence="3">
    <location>
        <begin position="1885"/>
        <end position="2027"/>
    </location>
</feature>
<feature type="compositionally biased region" description="Low complexity" evidence="1">
    <location>
        <begin position="1367"/>
        <end position="1383"/>
    </location>
</feature>
<evidence type="ECO:0000259" key="3">
    <source>
        <dbReference type="Pfam" id="PF03011"/>
    </source>
</evidence>
<evidence type="ECO:0000313" key="9">
    <source>
        <dbReference type="Proteomes" id="UP000030708"/>
    </source>
</evidence>
<feature type="domain" description="Duffy-antigen binding" evidence="4">
    <location>
        <begin position="1344"/>
        <end position="1564"/>
    </location>
</feature>
<feature type="domain" description="Duffy-binding-like" evidence="7">
    <location>
        <begin position="233"/>
        <end position="409"/>
    </location>
</feature>
<feature type="compositionally biased region" description="Basic and acidic residues" evidence="1">
    <location>
        <begin position="2025"/>
        <end position="2037"/>
    </location>
</feature>
<dbReference type="InterPro" id="IPR029210">
    <property type="entry name" value="PfEMP1_NTS"/>
</dbReference>
<dbReference type="Pfam" id="PF15447">
    <property type="entry name" value="NTS"/>
    <property type="match status" value="1"/>
</dbReference>
<dbReference type="Pfam" id="PF05424">
    <property type="entry name" value="Duffy_binding"/>
    <property type="match status" value="3"/>
</dbReference>
<reference evidence="8 9" key="1">
    <citation type="submission" date="2013-02" db="EMBL/GenBank/DDBJ databases">
        <title>The Genome Annotation of Plasmodium falciparum Tanzania (2000708).</title>
        <authorList>
            <consortium name="The Broad Institute Genome Sequencing Platform"/>
            <consortium name="The Broad Institute Genome Sequencing Center for Infectious Disease"/>
            <person name="Neafsey D."/>
            <person name="Hoffman S."/>
            <person name="Volkman S."/>
            <person name="Rosenthal P."/>
            <person name="Walker B."/>
            <person name="Young S.K."/>
            <person name="Zeng Q."/>
            <person name="Gargeya S."/>
            <person name="Fitzgerald M."/>
            <person name="Haas B."/>
            <person name="Abouelleil A."/>
            <person name="Allen A.W."/>
            <person name="Alvarado L."/>
            <person name="Arachchi H.M."/>
            <person name="Berlin A.M."/>
            <person name="Chapman S.B."/>
            <person name="Gainer-Dewar J."/>
            <person name="Goldberg J."/>
            <person name="Griggs A."/>
            <person name="Gujja S."/>
            <person name="Hansen M."/>
            <person name="Howarth C."/>
            <person name="Imamovic A."/>
            <person name="Ireland A."/>
            <person name="Larimer J."/>
            <person name="McCowan C."/>
            <person name="Murphy C."/>
            <person name="Pearson M."/>
            <person name="Poon T.W."/>
            <person name="Priest M."/>
            <person name="Roberts A."/>
            <person name="Saif S."/>
            <person name="Shea T."/>
            <person name="Sisk P."/>
            <person name="Sykes S."/>
            <person name="Wortman J."/>
            <person name="Nusbaum C."/>
            <person name="Birren B."/>
        </authorList>
    </citation>
    <scope>NUCLEOTIDE SEQUENCE [LARGE SCALE GENOMIC DNA]</scope>
    <source>
        <strain evidence="9">Tanzania (2000708)</strain>
    </source>
</reference>
<dbReference type="Gene3D" id="1.20.58.1930">
    <property type="match status" value="1"/>
</dbReference>
<feature type="domain" description="Plasmodium falciparum erythrocyte membrane protein-1 N-terminal segment" evidence="5">
    <location>
        <begin position="25"/>
        <end position="60"/>
    </location>
</feature>
<protein>
    <recommendedName>
        <fullName evidence="10">Duffy-binding-like domain-containing protein</fullName>
    </recommendedName>
</protein>
<feature type="compositionally biased region" description="Low complexity" evidence="1">
    <location>
        <begin position="1321"/>
        <end position="1343"/>
    </location>
</feature>
<name>A0A024VXY4_PLAFA</name>
<feature type="domain" description="Duffy-antigen binding" evidence="4">
    <location>
        <begin position="834"/>
        <end position="1007"/>
    </location>
</feature>
<dbReference type="InterPro" id="IPR004258">
    <property type="entry name" value="DBL"/>
</dbReference>
<evidence type="ECO:0008006" key="10">
    <source>
        <dbReference type="Google" id="ProtNLM"/>
    </source>
</evidence>
<feature type="compositionally biased region" description="Acidic residues" evidence="1">
    <location>
        <begin position="1231"/>
        <end position="1250"/>
    </location>
</feature>
<evidence type="ECO:0000259" key="5">
    <source>
        <dbReference type="Pfam" id="PF15447"/>
    </source>
</evidence>
<feature type="compositionally biased region" description="Basic and acidic residues" evidence="1">
    <location>
        <begin position="2083"/>
        <end position="2116"/>
    </location>
</feature>
<feature type="compositionally biased region" description="Acidic residues" evidence="1">
    <location>
        <begin position="2038"/>
        <end position="2048"/>
    </location>
</feature>
<feature type="region of interest" description="Disordered" evidence="1">
    <location>
        <begin position="319"/>
        <end position="341"/>
    </location>
</feature>
<feature type="compositionally biased region" description="Basic and acidic residues" evidence="1">
    <location>
        <begin position="1251"/>
        <end position="1268"/>
    </location>
</feature>
<evidence type="ECO:0000256" key="2">
    <source>
        <dbReference type="SAM" id="Phobius"/>
    </source>
</evidence>
<evidence type="ECO:0000259" key="6">
    <source>
        <dbReference type="Pfam" id="PF18562"/>
    </source>
</evidence>
<feature type="region of interest" description="Disordered" evidence="1">
    <location>
        <begin position="1303"/>
        <end position="1346"/>
    </location>
</feature>
<gene>
    <name evidence="8" type="ORF">PFTANZ_06514</name>
</gene>
<dbReference type="Gene3D" id="1.20.58.830">
    <property type="match status" value="4"/>
</dbReference>
<dbReference type="GO" id="GO:0046789">
    <property type="term" value="F:host cell surface receptor binding"/>
    <property type="evidence" value="ECO:0007669"/>
    <property type="project" value="InterPro"/>
</dbReference>
<keyword evidence="2" id="KW-1133">Transmembrane helix</keyword>
<dbReference type="InterPro" id="IPR042202">
    <property type="entry name" value="Duffy-ag-bd_sf"/>
</dbReference>
<dbReference type="SUPFAM" id="SSF140924">
    <property type="entry name" value="Duffy binding domain-like"/>
    <property type="match status" value="5"/>
</dbReference>
<proteinExistence type="predicted"/>
<feature type="region of interest" description="Disordered" evidence="1">
    <location>
        <begin position="1364"/>
        <end position="1395"/>
    </location>
</feature>
<dbReference type="Pfam" id="PF03011">
    <property type="entry name" value="PFEMP"/>
    <property type="match status" value="2"/>
</dbReference>
<keyword evidence="2" id="KW-0812">Transmembrane</keyword>
<evidence type="ECO:0000256" key="1">
    <source>
        <dbReference type="SAM" id="MobiDB-lite"/>
    </source>
</evidence>
<feature type="region of interest" description="Disordered" evidence="1">
    <location>
        <begin position="1"/>
        <end position="20"/>
    </location>
</feature>
<keyword evidence="2" id="KW-0472">Membrane</keyword>
<dbReference type="FunFam" id="1.20.58.1930:FF:000001">
    <property type="entry name" value="Erythrocyte membrane protein 1, PfEMP1"/>
    <property type="match status" value="1"/>
</dbReference>
<dbReference type="FunFam" id="1.20.58.830:FF:000003">
    <property type="entry name" value="Erythrocyte membrane protein 1, PfEMP1"/>
    <property type="match status" value="1"/>
</dbReference>
<dbReference type="InterPro" id="IPR041480">
    <property type="entry name" value="CIDR1_gamma"/>
</dbReference>
<organism evidence="8 9">
    <name type="scientific">Plasmodium falciparum Tanzania</name>
    <name type="common">2000708</name>
    <dbReference type="NCBI Taxonomy" id="1036725"/>
    <lineage>
        <taxon>Eukaryota</taxon>
        <taxon>Sar</taxon>
        <taxon>Alveolata</taxon>
        <taxon>Apicomplexa</taxon>
        <taxon>Aconoidasida</taxon>
        <taxon>Haemosporida</taxon>
        <taxon>Plasmodiidae</taxon>
        <taxon>Plasmodium</taxon>
        <taxon>Plasmodium (Laverania)</taxon>
    </lineage>
</organism>
<feature type="region of interest" description="Disordered" evidence="1">
    <location>
        <begin position="1512"/>
        <end position="1533"/>
    </location>
</feature>
<feature type="non-terminal residue" evidence="8">
    <location>
        <position position="2166"/>
    </location>
</feature>
<dbReference type="Pfam" id="PF22672">
    <property type="entry name" value="DBL_C"/>
    <property type="match status" value="2"/>
</dbReference>
<feature type="compositionally biased region" description="Gly residues" evidence="1">
    <location>
        <begin position="1"/>
        <end position="11"/>
    </location>
</feature>
<feature type="domain" description="Duffy-binding-like" evidence="7">
    <location>
        <begin position="1633"/>
        <end position="1773"/>
    </location>
</feature>
<dbReference type="Pfam" id="PF18562">
    <property type="entry name" value="CIDR1_gamma"/>
    <property type="match status" value="1"/>
</dbReference>
<feature type="domain" description="Cysteine-rich interdomain region 1 gamma" evidence="6">
    <location>
        <begin position="1817"/>
        <end position="1867"/>
    </location>
</feature>
<evidence type="ECO:0000313" key="8">
    <source>
        <dbReference type="EMBL" id="ETW32766.1"/>
    </source>
</evidence>